<dbReference type="AlphaFoldDB" id="A0A2N6NZU6"/>
<evidence type="ECO:0000313" key="3">
    <source>
        <dbReference type="Proteomes" id="UP000235728"/>
    </source>
</evidence>
<dbReference type="Proteomes" id="UP000235728">
    <property type="component" value="Unassembled WGS sequence"/>
</dbReference>
<accession>A0A2N6NZU6</accession>
<protein>
    <submittedName>
        <fullName evidence="2">Uncharacterized protein</fullName>
    </submittedName>
</protein>
<proteinExistence type="predicted"/>
<organism evidence="2 3">
    <name type="scientific">Beauveria bassiana</name>
    <name type="common">White muscardine disease fungus</name>
    <name type="synonym">Tritirachium shiotae</name>
    <dbReference type="NCBI Taxonomy" id="176275"/>
    <lineage>
        <taxon>Eukaryota</taxon>
        <taxon>Fungi</taxon>
        <taxon>Dikarya</taxon>
        <taxon>Ascomycota</taxon>
        <taxon>Pezizomycotina</taxon>
        <taxon>Sordariomycetes</taxon>
        <taxon>Hypocreomycetidae</taxon>
        <taxon>Hypocreales</taxon>
        <taxon>Cordycipitaceae</taxon>
        <taxon>Beauveria</taxon>
    </lineage>
</organism>
<reference evidence="2 3" key="1">
    <citation type="journal article" date="2016" name="Appl. Microbiol. Biotechnol.">
        <title>Characterization of T-DNA insertion mutants with decreased virulence in the entomopathogenic fungus Beauveria bassiana JEF-007.</title>
        <authorList>
            <person name="Kim S."/>
            <person name="Lee S.J."/>
            <person name="Nai Y.S."/>
            <person name="Yu J.S."/>
            <person name="Lee M.R."/>
            <person name="Yang Y.T."/>
            <person name="Kim J.S."/>
        </authorList>
    </citation>
    <scope>NUCLEOTIDE SEQUENCE [LARGE SCALE GENOMIC DNA]</scope>
    <source>
        <strain evidence="2 3">JEF-007</strain>
    </source>
</reference>
<evidence type="ECO:0000256" key="1">
    <source>
        <dbReference type="SAM" id="MobiDB-lite"/>
    </source>
</evidence>
<evidence type="ECO:0000313" key="2">
    <source>
        <dbReference type="EMBL" id="PMB72811.1"/>
    </source>
</evidence>
<feature type="compositionally biased region" description="Basic residues" evidence="1">
    <location>
        <begin position="193"/>
        <end position="202"/>
    </location>
</feature>
<comment type="caution">
    <text evidence="2">The sequence shown here is derived from an EMBL/GenBank/DDBJ whole genome shotgun (WGS) entry which is preliminary data.</text>
</comment>
<gene>
    <name evidence="2" type="ORF">BM221_000228</name>
</gene>
<sequence length="288" mass="32480">MDDIMCRAARLAFLEGVYRLDFPDTHTFTLSSVERRVSAIERAVGGITAPPPHEACSWNGIVWRLWRADLKTELVTNPLFDHYLAGLAGMLEEKYTTDGLRRVVDRLGHDLPEIKCPREQDAAAAAATEGEECKDCLVAVVQKLAYVGGRLRQRPPMEPLSKGTIYAFAAVCLVRTLDCTARLRDISRTPQSGRRRRMPRERRRPEVDAQLGLGTGPRDGPARERGSRACTTPHQPRPMKEDVEELRFIRATLDHERHSVKTWIMERLSIKTIPEGPHSIRTGIVKTL</sequence>
<dbReference type="EMBL" id="MRVG01000001">
    <property type="protein sequence ID" value="PMB72811.1"/>
    <property type="molecule type" value="Genomic_DNA"/>
</dbReference>
<feature type="region of interest" description="Disordered" evidence="1">
    <location>
        <begin position="188"/>
        <end position="240"/>
    </location>
</feature>
<name>A0A2N6NZU6_BEABA</name>